<reference evidence="2 3" key="1">
    <citation type="submission" date="2020-08" db="EMBL/GenBank/DDBJ databases">
        <title>Whole genome shotgun sequence of Actinoplanes ianthinogenes NBRC 13996.</title>
        <authorList>
            <person name="Komaki H."/>
            <person name="Tamura T."/>
        </authorList>
    </citation>
    <scope>NUCLEOTIDE SEQUENCE [LARGE SCALE GENOMIC DNA]</scope>
    <source>
        <strain evidence="2 3">NBRC 13996</strain>
    </source>
</reference>
<dbReference type="EMBL" id="AP023356">
    <property type="protein sequence ID" value="BCJ41169.1"/>
    <property type="molecule type" value="Genomic_DNA"/>
</dbReference>
<feature type="chain" id="PRO_5045035588" description="Lipoprotein" evidence="1">
    <location>
        <begin position="19"/>
        <end position="143"/>
    </location>
</feature>
<gene>
    <name evidence="2" type="ORF">Aiant_18260</name>
</gene>
<evidence type="ECO:0000313" key="3">
    <source>
        <dbReference type="Proteomes" id="UP000676967"/>
    </source>
</evidence>
<evidence type="ECO:0000256" key="1">
    <source>
        <dbReference type="SAM" id="SignalP"/>
    </source>
</evidence>
<dbReference type="PROSITE" id="PS51257">
    <property type="entry name" value="PROKAR_LIPOPROTEIN"/>
    <property type="match status" value="1"/>
</dbReference>
<keyword evidence="1" id="KW-0732">Signal</keyword>
<keyword evidence="3" id="KW-1185">Reference proteome</keyword>
<protein>
    <recommendedName>
        <fullName evidence="4">Lipoprotein</fullName>
    </recommendedName>
</protein>
<evidence type="ECO:0008006" key="4">
    <source>
        <dbReference type="Google" id="ProtNLM"/>
    </source>
</evidence>
<evidence type="ECO:0000313" key="2">
    <source>
        <dbReference type="EMBL" id="BCJ41169.1"/>
    </source>
</evidence>
<sequence length="143" mass="14319">MRWWLPVGAAGLIGVALAGGCAWSADPADSSDGSGSRSLPGVVACAETIAVGDVTAVSEQGDRVTVTLGAVRYLKPETGAATLTATAARPPGAPVKGDRALVVVHDAGDVDLFTGADVDAEWAWMERALPDSRGIDTGGCGGE</sequence>
<name>A0ABM7LPF8_9ACTN</name>
<feature type="signal peptide" evidence="1">
    <location>
        <begin position="1"/>
        <end position="18"/>
    </location>
</feature>
<organism evidence="2 3">
    <name type="scientific">Actinoplanes ianthinogenes</name>
    <dbReference type="NCBI Taxonomy" id="122358"/>
    <lineage>
        <taxon>Bacteria</taxon>
        <taxon>Bacillati</taxon>
        <taxon>Actinomycetota</taxon>
        <taxon>Actinomycetes</taxon>
        <taxon>Micromonosporales</taxon>
        <taxon>Micromonosporaceae</taxon>
        <taxon>Actinoplanes</taxon>
    </lineage>
</organism>
<proteinExistence type="predicted"/>
<dbReference type="Proteomes" id="UP000676967">
    <property type="component" value="Chromosome"/>
</dbReference>
<accession>A0ABM7LPF8</accession>